<keyword evidence="2" id="KW-1185">Reference proteome</keyword>
<dbReference type="EMBL" id="SLUN01000036">
    <property type="protein sequence ID" value="TCL60293.1"/>
    <property type="molecule type" value="Genomic_DNA"/>
</dbReference>
<organism evidence="1 2">
    <name type="scientific">Hydrogenispora ethanolica</name>
    <dbReference type="NCBI Taxonomy" id="1082276"/>
    <lineage>
        <taxon>Bacteria</taxon>
        <taxon>Bacillati</taxon>
        <taxon>Bacillota</taxon>
        <taxon>Hydrogenispora</taxon>
    </lineage>
</organism>
<proteinExistence type="predicted"/>
<gene>
    <name evidence="1" type="ORF">EDC14_103646</name>
</gene>
<reference evidence="1 2" key="1">
    <citation type="submission" date="2019-03" db="EMBL/GenBank/DDBJ databases">
        <title>Genomic Encyclopedia of Type Strains, Phase IV (KMG-IV): sequencing the most valuable type-strain genomes for metagenomic binning, comparative biology and taxonomic classification.</title>
        <authorList>
            <person name="Goeker M."/>
        </authorList>
    </citation>
    <scope>NUCLEOTIDE SEQUENCE [LARGE SCALE GENOMIC DNA]</scope>
    <source>
        <strain evidence="1 2">LX-B</strain>
    </source>
</reference>
<name>A0A4R1R4A3_HYDET</name>
<comment type="caution">
    <text evidence="1">The sequence shown here is derived from an EMBL/GenBank/DDBJ whole genome shotgun (WGS) entry which is preliminary data.</text>
</comment>
<accession>A0A4R1R4A3</accession>
<dbReference type="Proteomes" id="UP000295008">
    <property type="component" value="Unassembled WGS sequence"/>
</dbReference>
<dbReference type="AlphaFoldDB" id="A0A4R1R4A3"/>
<sequence length="120" mass="13842">MWKPRIKPREFRFRAGARTELDQAFLKIVGNLSPEANLSEFIKSAVVENELRKSEQSPADRMLRESSELLEKVQFLKGRMQQLDFTALPPQKAGIIKKVLFCLEQFEVGMNTVIGENHHE</sequence>
<evidence type="ECO:0000313" key="2">
    <source>
        <dbReference type="Proteomes" id="UP000295008"/>
    </source>
</evidence>
<protein>
    <submittedName>
        <fullName evidence="1">Uncharacterized protein</fullName>
    </submittedName>
</protein>
<dbReference type="RefSeq" id="WP_132016412.1">
    <property type="nucleotide sequence ID" value="NZ_SLUN01000036.1"/>
</dbReference>
<evidence type="ECO:0000313" key="1">
    <source>
        <dbReference type="EMBL" id="TCL60293.1"/>
    </source>
</evidence>